<dbReference type="InterPro" id="IPR018108">
    <property type="entry name" value="MCP_transmembrane"/>
</dbReference>
<keyword evidence="10" id="KW-1185">Reference proteome</keyword>
<name>A0A443SJ89_9ACAR</name>
<evidence type="ECO:0000256" key="2">
    <source>
        <dbReference type="ARBA" id="ARBA00006375"/>
    </source>
</evidence>
<feature type="repeat" description="Solcar" evidence="7">
    <location>
        <begin position="23"/>
        <end position="107"/>
    </location>
</feature>
<dbReference type="GO" id="GO:0016020">
    <property type="term" value="C:membrane"/>
    <property type="evidence" value="ECO:0007669"/>
    <property type="project" value="UniProtKB-SubCell"/>
</dbReference>
<gene>
    <name evidence="9" type="ORF">B4U80_09004</name>
</gene>
<dbReference type="EMBL" id="NCKV01001942">
    <property type="protein sequence ID" value="RWS27545.1"/>
    <property type="molecule type" value="Genomic_DNA"/>
</dbReference>
<feature type="repeat" description="Solcar" evidence="7">
    <location>
        <begin position="209"/>
        <end position="295"/>
    </location>
</feature>
<keyword evidence="6 7" id="KW-0472">Membrane</keyword>
<proteinExistence type="inferred from homology"/>
<dbReference type="OrthoDB" id="270584at2759"/>
<comment type="similarity">
    <text evidence="2 8">Belongs to the mitochondrial carrier (TC 2.A.29) family.</text>
</comment>
<dbReference type="InterPro" id="IPR002067">
    <property type="entry name" value="MCP"/>
</dbReference>
<dbReference type="GO" id="GO:0055085">
    <property type="term" value="P:transmembrane transport"/>
    <property type="evidence" value="ECO:0007669"/>
    <property type="project" value="InterPro"/>
</dbReference>
<evidence type="ECO:0000256" key="4">
    <source>
        <dbReference type="ARBA" id="ARBA00022692"/>
    </source>
</evidence>
<dbReference type="PANTHER" id="PTHR24089">
    <property type="entry name" value="SOLUTE CARRIER FAMILY 25"/>
    <property type="match status" value="1"/>
</dbReference>
<protein>
    <submittedName>
        <fullName evidence="9">Calcium-binding mitochondrial carrier protein SCaMC-2-like isoform X2</fullName>
    </submittedName>
</protein>
<organism evidence="9 10">
    <name type="scientific">Leptotrombidium deliense</name>
    <dbReference type="NCBI Taxonomy" id="299467"/>
    <lineage>
        <taxon>Eukaryota</taxon>
        <taxon>Metazoa</taxon>
        <taxon>Ecdysozoa</taxon>
        <taxon>Arthropoda</taxon>
        <taxon>Chelicerata</taxon>
        <taxon>Arachnida</taxon>
        <taxon>Acari</taxon>
        <taxon>Acariformes</taxon>
        <taxon>Trombidiformes</taxon>
        <taxon>Prostigmata</taxon>
        <taxon>Anystina</taxon>
        <taxon>Parasitengona</taxon>
        <taxon>Trombiculoidea</taxon>
        <taxon>Trombiculidae</taxon>
        <taxon>Leptotrombidium</taxon>
    </lineage>
</organism>
<dbReference type="SUPFAM" id="SSF103506">
    <property type="entry name" value="Mitochondrial carrier"/>
    <property type="match status" value="1"/>
</dbReference>
<dbReference type="PROSITE" id="PS50920">
    <property type="entry name" value="SOLCAR"/>
    <property type="match status" value="3"/>
</dbReference>
<comment type="subcellular location">
    <subcellularLocation>
        <location evidence="1">Membrane</location>
        <topology evidence="1">Multi-pass membrane protein</topology>
    </subcellularLocation>
</comment>
<sequence length="301" mass="34097">MDIFTKILLLVIFLTKPEKKVETVFYKNLIAGALGGTISRTITAPIDRIKVYRQVTGFKFNSIYALVRYLYREGGVLSFWRGNYVNVLKFATESALKFTLYEEVKQTIKTDKNVKLSNVERFLAASITGALSQTLLYPLDTMKLKMVISKTGEYSSLFQEIKSNFEDGGIRVFYRGYLVNLLGVIPFYGIELSFYEFLKVLYRDYMEDETTVSRLVCAGISTSVAQFTVYPLAIVRARRQAVAADKQVKSLKTMVISIYKKSGIRTFYAGIVPSMLRGVPATAINYVAYEHIRSAFGIQMS</sequence>
<evidence type="ECO:0000313" key="10">
    <source>
        <dbReference type="Proteomes" id="UP000288716"/>
    </source>
</evidence>
<evidence type="ECO:0000256" key="1">
    <source>
        <dbReference type="ARBA" id="ARBA00004141"/>
    </source>
</evidence>
<dbReference type="STRING" id="299467.A0A443SJ89"/>
<evidence type="ECO:0000313" key="9">
    <source>
        <dbReference type="EMBL" id="RWS27545.1"/>
    </source>
</evidence>
<keyword evidence="3 8" id="KW-0813">Transport</keyword>
<evidence type="ECO:0000256" key="3">
    <source>
        <dbReference type="ARBA" id="ARBA00022448"/>
    </source>
</evidence>
<evidence type="ECO:0000256" key="5">
    <source>
        <dbReference type="ARBA" id="ARBA00022737"/>
    </source>
</evidence>
<feature type="repeat" description="Solcar" evidence="7">
    <location>
        <begin position="116"/>
        <end position="201"/>
    </location>
</feature>
<comment type="caution">
    <text evidence="9">The sequence shown here is derived from an EMBL/GenBank/DDBJ whole genome shotgun (WGS) entry which is preliminary data.</text>
</comment>
<keyword evidence="5" id="KW-0677">Repeat</keyword>
<evidence type="ECO:0000256" key="7">
    <source>
        <dbReference type="PROSITE-ProRule" id="PRU00282"/>
    </source>
</evidence>
<dbReference type="PRINTS" id="PR00926">
    <property type="entry name" value="MITOCARRIER"/>
</dbReference>
<reference evidence="9 10" key="1">
    <citation type="journal article" date="2018" name="Gigascience">
        <title>Genomes of trombidid mites reveal novel predicted allergens and laterally-transferred genes associated with secondary metabolism.</title>
        <authorList>
            <person name="Dong X."/>
            <person name="Chaisiri K."/>
            <person name="Xia D."/>
            <person name="Armstrong S.D."/>
            <person name="Fang Y."/>
            <person name="Donnelly M.J."/>
            <person name="Kadowaki T."/>
            <person name="McGarry J.W."/>
            <person name="Darby A.C."/>
            <person name="Makepeace B.L."/>
        </authorList>
    </citation>
    <scope>NUCLEOTIDE SEQUENCE [LARGE SCALE GENOMIC DNA]</scope>
    <source>
        <strain evidence="9">UoL-UT</strain>
    </source>
</reference>
<dbReference type="Proteomes" id="UP000288716">
    <property type="component" value="Unassembled WGS sequence"/>
</dbReference>
<dbReference type="AlphaFoldDB" id="A0A443SJ89"/>
<accession>A0A443SJ89</accession>
<dbReference type="Gene3D" id="1.50.40.10">
    <property type="entry name" value="Mitochondrial carrier domain"/>
    <property type="match status" value="1"/>
</dbReference>
<evidence type="ECO:0000256" key="8">
    <source>
        <dbReference type="RuleBase" id="RU000488"/>
    </source>
</evidence>
<dbReference type="Pfam" id="PF00153">
    <property type="entry name" value="Mito_carr"/>
    <property type="match status" value="3"/>
</dbReference>
<keyword evidence="4 7" id="KW-0812">Transmembrane</keyword>
<evidence type="ECO:0000256" key="6">
    <source>
        <dbReference type="ARBA" id="ARBA00023136"/>
    </source>
</evidence>
<dbReference type="InterPro" id="IPR023395">
    <property type="entry name" value="MCP_dom_sf"/>
</dbReference>
<dbReference type="VEuPathDB" id="VectorBase:LDEU004496"/>